<proteinExistence type="predicted"/>
<organism evidence="1 2">
    <name type="scientific">Lindgomyces ingoldianus</name>
    <dbReference type="NCBI Taxonomy" id="673940"/>
    <lineage>
        <taxon>Eukaryota</taxon>
        <taxon>Fungi</taxon>
        <taxon>Dikarya</taxon>
        <taxon>Ascomycota</taxon>
        <taxon>Pezizomycotina</taxon>
        <taxon>Dothideomycetes</taxon>
        <taxon>Pleosporomycetidae</taxon>
        <taxon>Pleosporales</taxon>
        <taxon>Lindgomycetaceae</taxon>
        <taxon>Lindgomyces</taxon>
    </lineage>
</organism>
<evidence type="ECO:0000313" key="2">
    <source>
        <dbReference type="Proteomes" id="UP000799755"/>
    </source>
</evidence>
<evidence type="ECO:0000313" key="1">
    <source>
        <dbReference type="EMBL" id="KAF2476845.1"/>
    </source>
</evidence>
<keyword evidence="2" id="KW-1185">Reference proteome</keyword>
<reference evidence="1" key="1">
    <citation type="journal article" date="2020" name="Stud. Mycol.">
        <title>101 Dothideomycetes genomes: a test case for predicting lifestyles and emergence of pathogens.</title>
        <authorList>
            <person name="Haridas S."/>
            <person name="Albert R."/>
            <person name="Binder M."/>
            <person name="Bloem J."/>
            <person name="Labutti K."/>
            <person name="Salamov A."/>
            <person name="Andreopoulos B."/>
            <person name="Baker S."/>
            <person name="Barry K."/>
            <person name="Bills G."/>
            <person name="Bluhm B."/>
            <person name="Cannon C."/>
            <person name="Castanera R."/>
            <person name="Culley D."/>
            <person name="Daum C."/>
            <person name="Ezra D."/>
            <person name="Gonzalez J."/>
            <person name="Henrissat B."/>
            <person name="Kuo A."/>
            <person name="Liang C."/>
            <person name="Lipzen A."/>
            <person name="Lutzoni F."/>
            <person name="Magnuson J."/>
            <person name="Mondo S."/>
            <person name="Nolan M."/>
            <person name="Ohm R."/>
            <person name="Pangilinan J."/>
            <person name="Park H.-J."/>
            <person name="Ramirez L."/>
            <person name="Alfaro M."/>
            <person name="Sun H."/>
            <person name="Tritt A."/>
            <person name="Yoshinaga Y."/>
            <person name="Zwiers L.-H."/>
            <person name="Turgeon B."/>
            <person name="Goodwin S."/>
            <person name="Spatafora J."/>
            <person name="Crous P."/>
            <person name="Grigoriev I."/>
        </authorList>
    </citation>
    <scope>NUCLEOTIDE SEQUENCE</scope>
    <source>
        <strain evidence="1">ATCC 200398</strain>
    </source>
</reference>
<feature type="non-terminal residue" evidence="1">
    <location>
        <position position="1"/>
    </location>
</feature>
<comment type="caution">
    <text evidence="1">The sequence shown here is derived from an EMBL/GenBank/DDBJ whole genome shotgun (WGS) entry which is preliminary data.</text>
</comment>
<accession>A0ACB6RDP4</accession>
<feature type="non-terminal residue" evidence="1">
    <location>
        <position position="200"/>
    </location>
</feature>
<dbReference type="EMBL" id="MU003493">
    <property type="protein sequence ID" value="KAF2476845.1"/>
    <property type="molecule type" value="Genomic_DNA"/>
</dbReference>
<dbReference type="Proteomes" id="UP000799755">
    <property type="component" value="Unassembled WGS sequence"/>
</dbReference>
<sequence>FQLIDSGGSGSVYATAFKMHRECDTLAIKVLRNKNADTTVELPNEFQIMRGLKHNHIVAFVGTFSRKGQFAVLMYPMAIWNLAEYLKDASEGNIPHYGEKPHQWKTLLTAFGCLSSAVRYLHMSRKIKHKDIKPENILVDRYGSVLLADFGISKQYENETITGGETPFTNKYAPPEVVDQDKRGLSSDIFSLGCVFLEMA</sequence>
<protein>
    <submittedName>
        <fullName evidence="1">Kinase-like protein</fullName>
    </submittedName>
</protein>
<gene>
    <name evidence="1" type="ORF">BDR25DRAFT_153291</name>
</gene>
<name>A0ACB6RDP4_9PLEO</name>